<evidence type="ECO:0000313" key="2">
    <source>
        <dbReference type="Proteomes" id="UP000776252"/>
    </source>
</evidence>
<dbReference type="RefSeq" id="WP_216151165.1">
    <property type="nucleotide sequence ID" value="NZ_JAHLDV010000059.1"/>
</dbReference>
<protein>
    <submittedName>
        <fullName evidence="1">Uncharacterized protein</fullName>
    </submittedName>
</protein>
<evidence type="ECO:0000313" key="1">
    <source>
        <dbReference type="EMBL" id="MBU3161350.1"/>
    </source>
</evidence>
<proteinExistence type="predicted"/>
<keyword evidence="2" id="KW-1185">Reference proteome</keyword>
<sequence>MDNEVKETLLHKKEIVQVFKAIKYKKKLYIYFRISGCSEGRRKVLGIRPVLYITIASG</sequence>
<accession>A0ABS6BXN3</accession>
<dbReference type="EMBL" id="JAHLDV010000059">
    <property type="protein sequence ID" value="MBU3161350.1"/>
    <property type="molecule type" value="Genomic_DNA"/>
</dbReference>
<comment type="caution">
    <text evidence="1">The sequence shown here is derived from an EMBL/GenBank/DDBJ whole genome shotgun (WGS) entry which is preliminary data.</text>
</comment>
<dbReference type="Proteomes" id="UP000776252">
    <property type="component" value="Unassembled WGS sequence"/>
</dbReference>
<name>A0ABS6BXN3_9CLOT</name>
<reference evidence="1 2" key="1">
    <citation type="submission" date="2021-06" db="EMBL/GenBank/DDBJ databases">
        <title>Clostridia strains as spoilage organisms.</title>
        <authorList>
            <person name="Wambui J."/>
            <person name="Stephan R."/>
            <person name="Stevens M.J.A."/>
        </authorList>
    </citation>
    <scope>NUCLEOTIDE SEQUENCE [LARGE SCALE GENOMIC DNA]</scope>
    <source>
        <strain evidence="1 2">DSM 14204</strain>
    </source>
</reference>
<gene>
    <name evidence="1" type="ORF">KPL37_16705</name>
</gene>
<organism evidence="1 2">
    <name type="scientific">Clostridium frigoris</name>
    <dbReference type="NCBI Taxonomy" id="205327"/>
    <lineage>
        <taxon>Bacteria</taxon>
        <taxon>Bacillati</taxon>
        <taxon>Bacillota</taxon>
        <taxon>Clostridia</taxon>
        <taxon>Eubacteriales</taxon>
        <taxon>Clostridiaceae</taxon>
        <taxon>Clostridium</taxon>
    </lineage>
</organism>